<sequence>MEQLPHAVGTRGGQSHPARARTATLVPGLRVGHQAAGSSHLFHFQRAPSGTQGSIPGSSSCPPLHTGSGDVRVKVQHCAFSFRFSRSPGLRLSLPGLDCAACGNSSQFPHLMVSCTCSVQIAPDLRLNSGFPTVYLSGDGATSPRGWHAWWSVASLPGLHSKFGPQSQGGGPGRRLLGPVPLPASTLGRSRQRVRFPV</sequence>
<dbReference type="EMBL" id="JANPWB010000016">
    <property type="protein sequence ID" value="KAJ1082637.1"/>
    <property type="molecule type" value="Genomic_DNA"/>
</dbReference>
<organism evidence="2 3">
    <name type="scientific">Pleurodeles waltl</name>
    <name type="common">Iberian ribbed newt</name>
    <dbReference type="NCBI Taxonomy" id="8319"/>
    <lineage>
        <taxon>Eukaryota</taxon>
        <taxon>Metazoa</taxon>
        <taxon>Chordata</taxon>
        <taxon>Craniata</taxon>
        <taxon>Vertebrata</taxon>
        <taxon>Euteleostomi</taxon>
        <taxon>Amphibia</taxon>
        <taxon>Batrachia</taxon>
        <taxon>Caudata</taxon>
        <taxon>Salamandroidea</taxon>
        <taxon>Salamandridae</taxon>
        <taxon>Pleurodelinae</taxon>
        <taxon>Pleurodeles</taxon>
    </lineage>
</organism>
<dbReference type="Proteomes" id="UP001066276">
    <property type="component" value="Chromosome 12"/>
</dbReference>
<gene>
    <name evidence="2" type="ORF">NDU88_002802</name>
</gene>
<evidence type="ECO:0000256" key="1">
    <source>
        <dbReference type="SAM" id="MobiDB-lite"/>
    </source>
</evidence>
<evidence type="ECO:0000313" key="2">
    <source>
        <dbReference type="EMBL" id="KAJ1082637.1"/>
    </source>
</evidence>
<name>A0AAV7KWP0_PLEWA</name>
<feature type="region of interest" description="Disordered" evidence="1">
    <location>
        <begin position="162"/>
        <end position="182"/>
    </location>
</feature>
<evidence type="ECO:0000313" key="3">
    <source>
        <dbReference type="Proteomes" id="UP001066276"/>
    </source>
</evidence>
<protein>
    <submittedName>
        <fullName evidence="2">Uncharacterized protein</fullName>
    </submittedName>
</protein>
<keyword evidence="3" id="KW-1185">Reference proteome</keyword>
<dbReference type="AlphaFoldDB" id="A0AAV7KWP0"/>
<proteinExistence type="predicted"/>
<accession>A0AAV7KWP0</accession>
<comment type="caution">
    <text evidence="2">The sequence shown here is derived from an EMBL/GenBank/DDBJ whole genome shotgun (WGS) entry which is preliminary data.</text>
</comment>
<reference evidence="2" key="1">
    <citation type="journal article" date="2022" name="bioRxiv">
        <title>Sequencing and chromosome-scale assembly of the giantPleurodeles waltlgenome.</title>
        <authorList>
            <person name="Brown T."/>
            <person name="Elewa A."/>
            <person name="Iarovenko S."/>
            <person name="Subramanian E."/>
            <person name="Araus A.J."/>
            <person name="Petzold A."/>
            <person name="Susuki M."/>
            <person name="Suzuki K.-i.T."/>
            <person name="Hayashi T."/>
            <person name="Toyoda A."/>
            <person name="Oliveira C."/>
            <person name="Osipova E."/>
            <person name="Leigh N.D."/>
            <person name="Simon A."/>
            <person name="Yun M.H."/>
        </authorList>
    </citation>
    <scope>NUCLEOTIDE SEQUENCE</scope>
    <source>
        <strain evidence="2">20211129_DDA</strain>
        <tissue evidence="2">Liver</tissue>
    </source>
</reference>